<dbReference type="EMBL" id="QUQM01000008">
    <property type="protein sequence ID" value="KAA8642459.1"/>
    <property type="molecule type" value="Genomic_DNA"/>
</dbReference>
<feature type="domain" description="Carrier" evidence="2">
    <location>
        <begin position="36"/>
        <end position="70"/>
    </location>
</feature>
<organism evidence="3 4">
    <name type="scientific">Aspergillus tanneri</name>
    <dbReference type="NCBI Taxonomy" id="1220188"/>
    <lineage>
        <taxon>Eukaryota</taxon>
        <taxon>Fungi</taxon>
        <taxon>Dikarya</taxon>
        <taxon>Ascomycota</taxon>
        <taxon>Pezizomycotina</taxon>
        <taxon>Eurotiomycetes</taxon>
        <taxon>Eurotiomycetidae</taxon>
        <taxon>Eurotiales</taxon>
        <taxon>Aspergillaceae</taxon>
        <taxon>Aspergillus</taxon>
        <taxon>Aspergillus subgen. Circumdati</taxon>
    </lineage>
</organism>
<dbReference type="OrthoDB" id="329835at2759"/>
<evidence type="ECO:0000256" key="1">
    <source>
        <dbReference type="SAM" id="MobiDB-lite"/>
    </source>
</evidence>
<dbReference type="InterPro" id="IPR036736">
    <property type="entry name" value="ACP-like_sf"/>
</dbReference>
<evidence type="ECO:0000259" key="2">
    <source>
        <dbReference type="Pfam" id="PF00550"/>
    </source>
</evidence>
<dbReference type="Proteomes" id="UP000324241">
    <property type="component" value="Unassembled WGS sequence"/>
</dbReference>
<dbReference type="GeneID" id="54334104"/>
<comment type="caution">
    <text evidence="3">The sequence shown here is derived from an EMBL/GenBank/DDBJ whole genome shotgun (WGS) entry which is preliminary data.</text>
</comment>
<feature type="region of interest" description="Disordered" evidence="1">
    <location>
        <begin position="234"/>
        <end position="281"/>
    </location>
</feature>
<dbReference type="Gene3D" id="1.10.1200.10">
    <property type="entry name" value="ACP-like"/>
    <property type="match status" value="1"/>
</dbReference>
<dbReference type="VEuPathDB" id="FungiDB:EYZ11_001030"/>
<reference evidence="3 4" key="1">
    <citation type="submission" date="2019-08" db="EMBL/GenBank/DDBJ databases">
        <title>The genome sequence of a newly discovered highly antifungal drug resistant Aspergillus species, Aspergillus tanneri NIH 1004.</title>
        <authorList>
            <person name="Mounaud S."/>
            <person name="Singh I."/>
            <person name="Joardar V."/>
            <person name="Pakala S."/>
            <person name="Pakala S."/>
            <person name="Venepally P."/>
            <person name="Chung J.K."/>
            <person name="Losada L."/>
            <person name="Nierman W.C."/>
        </authorList>
    </citation>
    <scope>NUCLEOTIDE SEQUENCE [LARGE SCALE GENOMIC DNA]</scope>
    <source>
        <strain evidence="3 4">NIH1004</strain>
    </source>
</reference>
<dbReference type="SUPFAM" id="SSF47336">
    <property type="entry name" value="ACP-like"/>
    <property type="match status" value="1"/>
</dbReference>
<dbReference type="InterPro" id="IPR009081">
    <property type="entry name" value="PP-bd_ACP"/>
</dbReference>
<feature type="compositionally biased region" description="Pro residues" evidence="1">
    <location>
        <begin position="243"/>
        <end position="255"/>
    </location>
</feature>
<evidence type="ECO:0000313" key="3">
    <source>
        <dbReference type="EMBL" id="KAA8642459.1"/>
    </source>
</evidence>
<protein>
    <recommendedName>
        <fullName evidence="2">Carrier domain-containing protein</fullName>
    </recommendedName>
</protein>
<dbReference type="RefSeq" id="XP_033421821.1">
    <property type="nucleotide sequence ID" value="XM_033575966.1"/>
</dbReference>
<accession>A0A5M9MD54</accession>
<sequence>MKKTPALLEDEDFQRNFKGGLFSLAASHIPEADGRKAEEIFNIGIDSLMAIELKMWIRRNFDIEINTVEVTQGFGRFAHQACQSKVASRQLNRILYVLWVGPADQDHVEPLRLKRNLDESTLNTLRLFDELPSIVEHHEDTEGRGDTLSKNLYQPAPILPRYRQPFGISVLSPAGHQPGGPGGNSSSSTISYHGGSANALLHTIPPPNPTQDALAQILTSITQINNRLQRLENRSNNKSQPRQGPPAPPGGPGPPGRMGNGTPGGPSKTEEMATTGRTTDDVALKQVNNHLYYKDINVFMDRVKEVMLVQTPT</sequence>
<gene>
    <name evidence="3" type="ORF">ATNIH1004_011403</name>
</gene>
<proteinExistence type="predicted"/>
<evidence type="ECO:0000313" key="4">
    <source>
        <dbReference type="Proteomes" id="UP000324241"/>
    </source>
</evidence>
<dbReference type="Pfam" id="PF00550">
    <property type="entry name" value="PP-binding"/>
    <property type="match status" value="1"/>
</dbReference>
<feature type="region of interest" description="Disordered" evidence="1">
    <location>
        <begin position="169"/>
        <end position="191"/>
    </location>
</feature>
<dbReference type="AlphaFoldDB" id="A0A5M9MD54"/>
<name>A0A5M9MD54_9EURO</name>